<dbReference type="EMBL" id="JAPQKH010000001">
    <property type="protein sequence ID" value="KAJ5116323.1"/>
    <property type="molecule type" value="Genomic_DNA"/>
</dbReference>
<reference evidence="2" key="2">
    <citation type="journal article" date="2023" name="IMA Fungus">
        <title>Comparative genomic study of the Penicillium genus elucidates a diverse pangenome and 15 lateral gene transfer events.</title>
        <authorList>
            <person name="Petersen C."/>
            <person name="Sorensen T."/>
            <person name="Nielsen M.R."/>
            <person name="Sondergaard T.E."/>
            <person name="Sorensen J.L."/>
            <person name="Fitzpatrick D.A."/>
            <person name="Frisvad J.C."/>
            <person name="Nielsen K.L."/>
        </authorList>
    </citation>
    <scope>NUCLEOTIDE SEQUENCE</scope>
    <source>
        <strain evidence="2">IBT 30069</strain>
    </source>
</reference>
<accession>A0A9W9GCG5</accession>
<reference evidence="2" key="1">
    <citation type="submission" date="2022-11" db="EMBL/GenBank/DDBJ databases">
        <authorList>
            <person name="Petersen C."/>
        </authorList>
    </citation>
    <scope>NUCLEOTIDE SEQUENCE</scope>
    <source>
        <strain evidence="2">IBT 30069</strain>
    </source>
</reference>
<name>A0A9W9GCG5_9EURO</name>
<dbReference type="OrthoDB" id="5406607at2759"/>
<proteinExistence type="predicted"/>
<keyword evidence="3" id="KW-1185">Reference proteome</keyword>
<keyword evidence="1" id="KW-0472">Membrane</keyword>
<comment type="caution">
    <text evidence="2">The sequence shown here is derived from an EMBL/GenBank/DDBJ whole genome shotgun (WGS) entry which is preliminary data.</text>
</comment>
<sequence>MLLKNSVLSSGRHYLLSKRTAIFGGYSLPSGYEFTQVPPHACVEPPENSNESKNSIIQPSYSASAAIIAVFQALYAVSTLYQSRGYQVHQYGYAAFGFTVLPYLAMSIVNLIGNLVTPTYPCMYIVKTEIMDEAITRGGTFDTIVGTLESDPLTVDERGLFVFNGSFDDRRDGQWNFRLNSKVYKSGDMEPLEELQDIQQGSNTGSADSVAIQSNDKIAKDSPHPDTSSEDERLQYSPVIIVPSCYNFKFRPPKPPVRINLYVISFSWLPKASAVSCLHIMIGLCPLIAIGAMSHFKAGSSTVPQRVWIMLWLAVNASVNNDVSEEEDIASFLIDSSIRMREHLQGDHDQHHTSHRGLPASPWQILFRSLWMIFRHGVEWAMSIGRLVIVGQMLHAYGTCTTLE</sequence>
<feature type="transmembrane region" description="Helical" evidence="1">
    <location>
        <begin position="61"/>
        <end position="81"/>
    </location>
</feature>
<keyword evidence="1" id="KW-0812">Transmembrane</keyword>
<evidence type="ECO:0000313" key="2">
    <source>
        <dbReference type="EMBL" id="KAJ5116323.1"/>
    </source>
</evidence>
<evidence type="ECO:0000313" key="3">
    <source>
        <dbReference type="Proteomes" id="UP001149165"/>
    </source>
</evidence>
<dbReference type="AlphaFoldDB" id="A0A9W9GCG5"/>
<dbReference type="Proteomes" id="UP001149165">
    <property type="component" value="Unassembled WGS sequence"/>
</dbReference>
<keyword evidence="1" id="KW-1133">Transmembrane helix</keyword>
<organism evidence="2 3">
    <name type="scientific">Penicillium angulare</name>
    <dbReference type="NCBI Taxonomy" id="116970"/>
    <lineage>
        <taxon>Eukaryota</taxon>
        <taxon>Fungi</taxon>
        <taxon>Dikarya</taxon>
        <taxon>Ascomycota</taxon>
        <taxon>Pezizomycotina</taxon>
        <taxon>Eurotiomycetes</taxon>
        <taxon>Eurotiomycetidae</taxon>
        <taxon>Eurotiales</taxon>
        <taxon>Aspergillaceae</taxon>
        <taxon>Penicillium</taxon>
    </lineage>
</organism>
<gene>
    <name evidence="2" type="ORF">N7456_000671</name>
</gene>
<feature type="transmembrane region" description="Helical" evidence="1">
    <location>
        <begin position="93"/>
        <end position="113"/>
    </location>
</feature>
<evidence type="ECO:0000256" key="1">
    <source>
        <dbReference type="SAM" id="Phobius"/>
    </source>
</evidence>
<protein>
    <submittedName>
        <fullName evidence="2">Uncharacterized protein</fullName>
    </submittedName>
</protein>